<dbReference type="OrthoDB" id="8961033at2759"/>
<dbReference type="PANTHER" id="PTHR38706">
    <property type="entry name" value="SI:CH211-198C19.1-RELATED"/>
    <property type="match status" value="1"/>
</dbReference>
<evidence type="ECO:0000313" key="1">
    <source>
        <dbReference type="Proteomes" id="UP000221080"/>
    </source>
</evidence>
<name>A0A2D0QKH7_ICTPU</name>
<dbReference type="AlphaFoldDB" id="A0A2D0QKH7"/>
<gene>
    <name evidence="2" type="primary">LOC108263005</name>
</gene>
<keyword evidence="1" id="KW-1185">Reference proteome</keyword>
<reference evidence="2" key="2">
    <citation type="submission" date="2025-08" db="UniProtKB">
        <authorList>
            <consortium name="RefSeq"/>
        </authorList>
    </citation>
    <scope>IDENTIFICATION</scope>
    <source>
        <tissue evidence="2">Blood</tissue>
    </source>
</reference>
<protein>
    <submittedName>
        <fullName evidence="2">Uncharacterized protein LOC108263005</fullName>
    </submittedName>
</protein>
<sequence>MPKLKTLNELKQLEESGFGKPFPRHGLKLLYWFAHDCLYFDDNSEMCWQYDPEEGDFAFHLFENRIEKNGDKLLPDVNLDYYVVGNLSKAGADELPDYVREDFIKNCNNKTRNMDRIIVSVEDEYFDRVYVTEHSDRTDFNKEATYRISRGLIMIIRRLILEEFLLRTGYSKQQTNIFFTIPVTVPIYLSNQEPLCPTSPVTIPAIMSSTNENICIQIESPPIMTNDNNTTQRRTSVESQLNNFVQDNIIHSLRISNLQPPSQDNQTSSTCTPIATSLTWNSNLQPPSQDNQTTSTCTPIATSLTSNSNLQPTSQDNQTTSICIPTIMSSRNQDIDIESSPVSQMNSHVLTDHTQTYLTRIFRGARCCNCTIL</sequence>
<accession>A0A2D0QKH7</accession>
<dbReference type="PANTHER" id="PTHR38706:SF2">
    <property type="match status" value="1"/>
</dbReference>
<dbReference type="RefSeq" id="XP_017318862.1">
    <property type="nucleotide sequence ID" value="XM_017463373.3"/>
</dbReference>
<evidence type="ECO:0000313" key="2">
    <source>
        <dbReference type="RefSeq" id="XP_017318862.1"/>
    </source>
</evidence>
<organism evidence="1 2">
    <name type="scientific">Ictalurus punctatus</name>
    <name type="common">Channel catfish</name>
    <name type="synonym">Silurus punctatus</name>
    <dbReference type="NCBI Taxonomy" id="7998"/>
    <lineage>
        <taxon>Eukaryota</taxon>
        <taxon>Metazoa</taxon>
        <taxon>Chordata</taxon>
        <taxon>Craniata</taxon>
        <taxon>Vertebrata</taxon>
        <taxon>Euteleostomi</taxon>
        <taxon>Actinopterygii</taxon>
        <taxon>Neopterygii</taxon>
        <taxon>Teleostei</taxon>
        <taxon>Ostariophysi</taxon>
        <taxon>Siluriformes</taxon>
        <taxon>Ictaluridae</taxon>
        <taxon>Ictalurus</taxon>
    </lineage>
</organism>
<dbReference type="KEGG" id="ipu:108263005"/>
<dbReference type="GeneID" id="108263005"/>
<dbReference type="Proteomes" id="UP000221080">
    <property type="component" value="Chromosome 3"/>
</dbReference>
<dbReference type="STRING" id="7998.ENSIPUP00000003879"/>
<proteinExistence type="predicted"/>
<reference evidence="1" key="1">
    <citation type="journal article" date="2016" name="Nat. Commun.">
        <title>The channel catfish genome sequence provides insights into the evolution of scale formation in teleosts.</title>
        <authorList>
            <person name="Liu Z."/>
            <person name="Liu S."/>
            <person name="Yao J."/>
            <person name="Bao L."/>
            <person name="Zhang J."/>
            <person name="Li Y."/>
            <person name="Jiang C."/>
            <person name="Sun L."/>
            <person name="Wang R."/>
            <person name="Zhang Y."/>
            <person name="Zhou T."/>
            <person name="Zeng Q."/>
            <person name="Fu Q."/>
            <person name="Gao S."/>
            <person name="Li N."/>
            <person name="Koren S."/>
            <person name="Jiang Y."/>
            <person name="Zimin A."/>
            <person name="Xu P."/>
            <person name="Phillippy A.M."/>
            <person name="Geng X."/>
            <person name="Song L."/>
            <person name="Sun F."/>
            <person name="Li C."/>
            <person name="Wang X."/>
            <person name="Chen A."/>
            <person name="Jin Y."/>
            <person name="Yuan Z."/>
            <person name="Yang Y."/>
            <person name="Tan S."/>
            <person name="Peatman E."/>
            <person name="Lu J."/>
            <person name="Qin Z."/>
            <person name="Dunham R."/>
            <person name="Li Z."/>
            <person name="Sonstegard T."/>
            <person name="Feng J."/>
            <person name="Danzmann R.G."/>
            <person name="Schroeder S."/>
            <person name="Scheffler B."/>
            <person name="Duke M.V."/>
            <person name="Ballard L."/>
            <person name="Kucuktas H."/>
            <person name="Kaltenboeck L."/>
            <person name="Liu H."/>
            <person name="Armbruster J."/>
            <person name="Xie Y."/>
            <person name="Kirby M.L."/>
            <person name="Tian Y."/>
            <person name="Flanagan M.E."/>
            <person name="Mu W."/>
            <person name="Waldbieser G.C."/>
        </authorList>
    </citation>
    <scope>NUCLEOTIDE SEQUENCE [LARGE SCALE GENOMIC DNA]</scope>
    <source>
        <strain evidence="1">SDA103</strain>
    </source>
</reference>